<organism evidence="8 9">
    <name type="scientific">Iris pallida</name>
    <name type="common">Sweet iris</name>
    <dbReference type="NCBI Taxonomy" id="29817"/>
    <lineage>
        <taxon>Eukaryota</taxon>
        <taxon>Viridiplantae</taxon>
        <taxon>Streptophyta</taxon>
        <taxon>Embryophyta</taxon>
        <taxon>Tracheophyta</taxon>
        <taxon>Spermatophyta</taxon>
        <taxon>Magnoliopsida</taxon>
        <taxon>Liliopsida</taxon>
        <taxon>Asparagales</taxon>
        <taxon>Iridaceae</taxon>
        <taxon>Iridoideae</taxon>
        <taxon>Irideae</taxon>
        <taxon>Iris</taxon>
    </lineage>
</organism>
<dbReference type="PROSITE" id="PS51152">
    <property type="entry name" value="NFYA_HAP2_2"/>
    <property type="match status" value="1"/>
</dbReference>
<dbReference type="Proteomes" id="UP001140949">
    <property type="component" value="Unassembled WGS sequence"/>
</dbReference>
<dbReference type="InterPro" id="IPR001289">
    <property type="entry name" value="NFYA"/>
</dbReference>
<reference evidence="8" key="2">
    <citation type="submission" date="2023-04" db="EMBL/GenBank/DDBJ databases">
        <authorList>
            <person name="Bruccoleri R.E."/>
            <person name="Oakeley E.J."/>
            <person name="Faust A.-M."/>
            <person name="Dessus-Babus S."/>
            <person name="Altorfer M."/>
            <person name="Burckhardt D."/>
            <person name="Oertli M."/>
            <person name="Naumann U."/>
            <person name="Petersen F."/>
            <person name="Wong J."/>
        </authorList>
    </citation>
    <scope>NUCLEOTIDE SEQUENCE</scope>
    <source>
        <strain evidence="8">GSM-AAB239-AS_SAM_17_03QT</strain>
        <tissue evidence="8">Leaf</tissue>
    </source>
</reference>
<comment type="subcellular location">
    <subcellularLocation>
        <location evidence="1 6">Nucleus</location>
    </subcellularLocation>
</comment>
<feature type="region of interest" description="Disordered" evidence="7">
    <location>
        <begin position="71"/>
        <end position="117"/>
    </location>
</feature>
<evidence type="ECO:0000313" key="9">
    <source>
        <dbReference type="Proteomes" id="UP001140949"/>
    </source>
</evidence>
<keyword evidence="4 6" id="KW-0804">Transcription</keyword>
<comment type="similarity">
    <text evidence="6">Belongs to the NFYA/HAP2 subunit family.</text>
</comment>
<comment type="subunit">
    <text evidence="6">Heterotrimer.</text>
</comment>
<dbReference type="GO" id="GO:0005634">
    <property type="term" value="C:nucleus"/>
    <property type="evidence" value="ECO:0007669"/>
    <property type="project" value="UniProtKB-SubCell"/>
</dbReference>
<evidence type="ECO:0000256" key="7">
    <source>
        <dbReference type="SAM" id="MobiDB-lite"/>
    </source>
</evidence>
<accession>A0AAX6ENG4</accession>
<dbReference type="Gene3D" id="6.10.250.2430">
    <property type="match status" value="1"/>
</dbReference>
<evidence type="ECO:0000313" key="8">
    <source>
        <dbReference type="EMBL" id="KAJ6805498.1"/>
    </source>
</evidence>
<comment type="function">
    <text evidence="6">Component of the sequence-specific heterotrimeric transcription factor (NF-Y) which specifically recognizes a 5'-CCAAT-3' box motif found in the promoters of its target genes.</text>
</comment>
<dbReference type="Pfam" id="PF02045">
    <property type="entry name" value="CBFB_NFYA"/>
    <property type="match status" value="1"/>
</dbReference>
<reference evidence="8" key="1">
    <citation type="journal article" date="2023" name="GigaByte">
        <title>Genome assembly of the bearded iris, Iris pallida Lam.</title>
        <authorList>
            <person name="Bruccoleri R.E."/>
            <person name="Oakeley E.J."/>
            <person name="Faust A.M.E."/>
            <person name="Altorfer M."/>
            <person name="Dessus-Babus S."/>
            <person name="Burckhardt D."/>
            <person name="Oertli M."/>
            <person name="Naumann U."/>
            <person name="Petersen F."/>
            <person name="Wong J."/>
        </authorList>
    </citation>
    <scope>NUCLEOTIDE SEQUENCE</scope>
    <source>
        <strain evidence="8">GSM-AAB239-AS_SAM_17_03QT</strain>
    </source>
</reference>
<feature type="compositionally biased region" description="Polar residues" evidence="7">
    <location>
        <begin position="90"/>
        <end position="117"/>
    </location>
</feature>
<evidence type="ECO:0000256" key="1">
    <source>
        <dbReference type="ARBA" id="ARBA00004123"/>
    </source>
</evidence>
<sequence length="325" mass="35890">MPSDIERGFDMQNINNKDFEKNPIDSTAKCLNSCPSWWTSTGLHLPQSYPKNSITTIDPLGQHGNLLKYLGHQMPDQDSSSTQSTDQAHQELSGSSEGNIHEQCVSTQSGNDSTYENHVQGHINSAMSLGTPETVLQHPKLNYNPAIACFPYPYPDPYYGGVLSPYGSHAIIHPQMVGMGVPTCSRVPLPHELAEEEPIYVNAKQFHAILRRRELRAKQEAQNKLIKGRKPYLHESRHNHAMKRARGVGGRFLNTKKLEEQAQLLENGGTVGSMATSACSEVTHVSNGRGGGEHLSFPSDAGDFRHIRGHVQGDSGTQHRVPVMR</sequence>
<protein>
    <recommendedName>
        <fullName evidence="6">Nuclear transcription factor Y subunit</fullName>
    </recommendedName>
</protein>
<evidence type="ECO:0000256" key="3">
    <source>
        <dbReference type="ARBA" id="ARBA00023125"/>
    </source>
</evidence>
<dbReference type="PRINTS" id="PR00616">
    <property type="entry name" value="CCAATSUBUNTB"/>
</dbReference>
<proteinExistence type="inferred from homology"/>
<comment type="caution">
    <text evidence="8">The sequence shown here is derived from an EMBL/GenBank/DDBJ whole genome shotgun (WGS) entry which is preliminary data.</text>
</comment>
<dbReference type="GO" id="GO:0003700">
    <property type="term" value="F:DNA-binding transcription factor activity"/>
    <property type="evidence" value="ECO:0007669"/>
    <property type="project" value="UniProtKB-UniRule"/>
</dbReference>
<evidence type="ECO:0000256" key="5">
    <source>
        <dbReference type="ARBA" id="ARBA00023242"/>
    </source>
</evidence>
<evidence type="ECO:0000256" key="4">
    <source>
        <dbReference type="ARBA" id="ARBA00023163"/>
    </source>
</evidence>
<dbReference type="EMBL" id="JANAVB010035418">
    <property type="protein sequence ID" value="KAJ6805498.1"/>
    <property type="molecule type" value="Genomic_DNA"/>
</dbReference>
<keyword evidence="2 6" id="KW-0805">Transcription regulation</keyword>
<keyword evidence="5 6" id="KW-0539">Nucleus</keyword>
<gene>
    <name evidence="8" type="ORF">M6B38_180785</name>
</gene>
<name>A0AAX6ENG4_IRIPA</name>
<feature type="compositionally biased region" description="Low complexity" evidence="7">
    <location>
        <begin position="76"/>
        <end position="87"/>
    </location>
</feature>
<dbReference type="GO" id="GO:0003677">
    <property type="term" value="F:DNA binding"/>
    <property type="evidence" value="ECO:0007669"/>
    <property type="project" value="UniProtKB-KW"/>
</dbReference>
<dbReference type="AlphaFoldDB" id="A0AAX6ENG4"/>
<evidence type="ECO:0000256" key="2">
    <source>
        <dbReference type="ARBA" id="ARBA00023015"/>
    </source>
</evidence>
<keyword evidence="3 6" id="KW-0238">DNA-binding</keyword>
<dbReference type="PANTHER" id="PTHR12632">
    <property type="entry name" value="TRANSCRIPTION FACTOR NF-Y ALPHA-RELATED"/>
    <property type="match status" value="1"/>
</dbReference>
<evidence type="ECO:0000256" key="6">
    <source>
        <dbReference type="RuleBase" id="RU367155"/>
    </source>
</evidence>
<dbReference type="SMART" id="SM00521">
    <property type="entry name" value="CBF"/>
    <property type="match status" value="1"/>
</dbReference>
<keyword evidence="9" id="KW-1185">Reference proteome</keyword>